<sequence length="91" mass="9821">MKATTVLAAAAFFVGMTSFAFAECDTHKGDRDTDKQTKCSEKCEDGYMSGTMVYGSSFEEQKAKALACFQACGCEAHGAEFVKEHGTNQAR</sequence>
<keyword evidence="3" id="KW-1185">Reference proteome</keyword>
<accession>A0A1W6MY93</accession>
<proteinExistence type="predicted"/>
<keyword evidence="1" id="KW-0732">Signal</keyword>
<organism evidence="2 3">
    <name type="scientific">Methylocystis bryophila</name>
    <dbReference type="NCBI Taxonomy" id="655015"/>
    <lineage>
        <taxon>Bacteria</taxon>
        <taxon>Pseudomonadati</taxon>
        <taxon>Pseudomonadota</taxon>
        <taxon>Alphaproteobacteria</taxon>
        <taxon>Hyphomicrobiales</taxon>
        <taxon>Methylocystaceae</taxon>
        <taxon>Methylocystis</taxon>
    </lineage>
</organism>
<evidence type="ECO:0000313" key="2">
    <source>
        <dbReference type="EMBL" id="ARN82545.1"/>
    </source>
</evidence>
<feature type="signal peptide" evidence="1">
    <location>
        <begin position="1"/>
        <end position="22"/>
    </location>
</feature>
<evidence type="ECO:0000313" key="3">
    <source>
        <dbReference type="Proteomes" id="UP000193978"/>
    </source>
</evidence>
<dbReference type="OrthoDB" id="8451995at2"/>
<dbReference type="RefSeq" id="WP_085772672.1">
    <property type="nucleotide sequence ID" value="NZ_AP027149.1"/>
</dbReference>
<dbReference type="Proteomes" id="UP000193978">
    <property type="component" value="Chromosome"/>
</dbReference>
<feature type="chain" id="PRO_5012235898" evidence="1">
    <location>
        <begin position="23"/>
        <end position="91"/>
    </location>
</feature>
<dbReference type="AlphaFoldDB" id="A0A1W6MY93"/>
<reference evidence="2 3" key="1">
    <citation type="submission" date="2017-02" db="EMBL/GenBank/DDBJ databases">
        <authorList>
            <person name="Peterson S.W."/>
        </authorList>
    </citation>
    <scope>NUCLEOTIDE SEQUENCE [LARGE SCALE GENOMIC DNA]</scope>
    <source>
        <strain evidence="2 3">S285</strain>
    </source>
</reference>
<dbReference type="EMBL" id="CP019948">
    <property type="protein sequence ID" value="ARN82545.1"/>
    <property type="molecule type" value="Genomic_DNA"/>
</dbReference>
<protein>
    <submittedName>
        <fullName evidence="2">Uncharacterized protein</fullName>
    </submittedName>
</protein>
<dbReference type="KEGG" id="mbry:B1812_17255"/>
<dbReference type="STRING" id="655015.B1812_17255"/>
<gene>
    <name evidence="2" type="ORF">B1812_17255</name>
</gene>
<name>A0A1W6MY93_9HYPH</name>
<evidence type="ECO:0000256" key="1">
    <source>
        <dbReference type="SAM" id="SignalP"/>
    </source>
</evidence>